<dbReference type="PANTHER" id="PTHR48104">
    <property type="entry name" value="METACASPASE-4"/>
    <property type="match status" value="1"/>
</dbReference>
<dbReference type="Proteomes" id="UP001221757">
    <property type="component" value="Unassembled WGS sequence"/>
</dbReference>
<dbReference type="Pfam" id="PF00656">
    <property type="entry name" value="Peptidase_C14"/>
    <property type="match status" value="1"/>
</dbReference>
<gene>
    <name evidence="3" type="ORF">B0H17DRAFT_1150839</name>
</gene>
<dbReference type="GO" id="GO:0006508">
    <property type="term" value="P:proteolysis"/>
    <property type="evidence" value="ECO:0007669"/>
    <property type="project" value="InterPro"/>
</dbReference>
<evidence type="ECO:0000259" key="2">
    <source>
        <dbReference type="Pfam" id="PF00656"/>
    </source>
</evidence>
<keyword evidence="4" id="KW-1185">Reference proteome</keyword>
<dbReference type="GO" id="GO:0004197">
    <property type="term" value="F:cysteine-type endopeptidase activity"/>
    <property type="evidence" value="ECO:0007669"/>
    <property type="project" value="InterPro"/>
</dbReference>
<dbReference type="Gene3D" id="3.40.50.1460">
    <property type="match status" value="1"/>
</dbReference>
<sequence length="657" mass="72695">MSDSPRYFLLSIAINEYLCDDIPNLNGCLNDAAAIESCLAKIFGPTPTTAILSLRNASATRSAILASFESHLIENPAIHKNDPIIIYYAGHGGQAEAPRGWASPSGTIETICPSDEATVAFGRLVPGIPDVTINALLRTLAHEKGNNITFICDSCHSGGINRDIAGATRPRTRGWSSVPLPLDIDHYLRERAKDESVTFGFRGNHTSHILLAACGEGETADEGLQGNHFGLFTAALTKQLLLLGPDFEYTSYSALINSLQLTSQHPQCDGDLADRYLFSRRTNFTPCFFRVTTDESGELRVAAGEVHGVVPGTEMKVYRDSAGRTDIDLAVFVCHNVGSVSSTLRTTTGRNVTQMPTHLWAAVHRWNIGPLKIHAQASIECTESTSEYPLTFVSLHSHRHLTLRSNGPGYPIVIDRLGGDHLIAEYAGQYRTEIPQNFSLPAVLSKIAHFHYHLGRQTSPEILPDSVRVSQLAKLHLYRMLPPRYLTSDKKNLLKRNIAHIDISEIQSARYTIEISNDSPWGLYVYLFSFDPSNYSIEALHMPPLGVTSPCVRANHSFVVGYGDSNPFRLQTHSHDAPDAAFFKLFVCTENVNMRHILQRSPFEISETSTPTVHSDGQIPRARIDQRPPSSGFWDVSLAVVTISKLSFRKKFIHRWT</sequence>
<proteinExistence type="inferred from homology"/>
<name>A0AAD7BQN7_MYCRO</name>
<dbReference type="GO" id="GO:0005737">
    <property type="term" value="C:cytoplasm"/>
    <property type="evidence" value="ECO:0007669"/>
    <property type="project" value="TreeGrafter"/>
</dbReference>
<organism evidence="3 4">
    <name type="scientific">Mycena rosella</name>
    <name type="common">Pink bonnet</name>
    <name type="synonym">Agaricus rosellus</name>
    <dbReference type="NCBI Taxonomy" id="1033263"/>
    <lineage>
        <taxon>Eukaryota</taxon>
        <taxon>Fungi</taxon>
        <taxon>Dikarya</taxon>
        <taxon>Basidiomycota</taxon>
        <taxon>Agaricomycotina</taxon>
        <taxon>Agaricomycetes</taxon>
        <taxon>Agaricomycetidae</taxon>
        <taxon>Agaricales</taxon>
        <taxon>Marasmiineae</taxon>
        <taxon>Mycenaceae</taxon>
        <taxon>Mycena</taxon>
    </lineage>
</organism>
<evidence type="ECO:0000313" key="3">
    <source>
        <dbReference type="EMBL" id="KAJ7627877.1"/>
    </source>
</evidence>
<comment type="similarity">
    <text evidence="1">Belongs to the peptidase C14B family.</text>
</comment>
<feature type="domain" description="Peptidase C14 caspase" evidence="2">
    <location>
        <begin position="12"/>
        <end position="241"/>
    </location>
</feature>
<comment type="caution">
    <text evidence="3">The sequence shown here is derived from an EMBL/GenBank/DDBJ whole genome shotgun (WGS) entry which is preliminary data.</text>
</comment>
<dbReference type="EMBL" id="JARKIE010000566">
    <property type="protein sequence ID" value="KAJ7627877.1"/>
    <property type="molecule type" value="Genomic_DNA"/>
</dbReference>
<dbReference type="InterPro" id="IPR050452">
    <property type="entry name" value="Metacaspase"/>
</dbReference>
<protein>
    <submittedName>
        <fullName evidence="3">Caspase domain-containing protein</fullName>
    </submittedName>
</protein>
<evidence type="ECO:0000256" key="1">
    <source>
        <dbReference type="ARBA" id="ARBA00009005"/>
    </source>
</evidence>
<dbReference type="InterPro" id="IPR011600">
    <property type="entry name" value="Pept_C14_caspase"/>
</dbReference>
<evidence type="ECO:0000313" key="4">
    <source>
        <dbReference type="Proteomes" id="UP001221757"/>
    </source>
</evidence>
<reference evidence="3" key="1">
    <citation type="submission" date="2023-03" db="EMBL/GenBank/DDBJ databases">
        <title>Massive genome expansion in bonnet fungi (Mycena s.s.) driven by repeated elements and novel gene families across ecological guilds.</title>
        <authorList>
            <consortium name="Lawrence Berkeley National Laboratory"/>
            <person name="Harder C.B."/>
            <person name="Miyauchi S."/>
            <person name="Viragh M."/>
            <person name="Kuo A."/>
            <person name="Thoen E."/>
            <person name="Andreopoulos B."/>
            <person name="Lu D."/>
            <person name="Skrede I."/>
            <person name="Drula E."/>
            <person name="Henrissat B."/>
            <person name="Morin E."/>
            <person name="Kohler A."/>
            <person name="Barry K."/>
            <person name="LaButti K."/>
            <person name="Morin E."/>
            <person name="Salamov A."/>
            <person name="Lipzen A."/>
            <person name="Mereny Z."/>
            <person name="Hegedus B."/>
            <person name="Baldrian P."/>
            <person name="Stursova M."/>
            <person name="Weitz H."/>
            <person name="Taylor A."/>
            <person name="Grigoriev I.V."/>
            <person name="Nagy L.G."/>
            <person name="Martin F."/>
            <person name="Kauserud H."/>
        </authorList>
    </citation>
    <scope>NUCLEOTIDE SEQUENCE</scope>
    <source>
        <strain evidence="3">CBHHK067</strain>
    </source>
</reference>
<dbReference type="PANTHER" id="PTHR48104:SF30">
    <property type="entry name" value="METACASPASE-1"/>
    <property type="match status" value="1"/>
</dbReference>
<accession>A0AAD7BQN7</accession>
<dbReference type="AlphaFoldDB" id="A0AAD7BQN7"/>